<dbReference type="EMBL" id="CM023481">
    <property type="protein sequence ID" value="KAH6949011.1"/>
    <property type="molecule type" value="Genomic_DNA"/>
</dbReference>
<proteinExistence type="predicted"/>
<keyword evidence="2" id="KW-1185">Reference proteome</keyword>
<dbReference type="Proteomes" id="UP000821845">
    <property type="component" value="Chromosome 1"/>
</dbReference>
<protein>
    <submittedName>
        <fullName evidence="1">Uncharacterized protein</fullName>
    </submittedName>
</protein>
<name>A0ACB7TS82_HYAAI</name>
<comment type="caution">
    <text evidence="1">The sequence shown here is derived from an EMBL/GenBank/DDBJ whole genome shotgun (WGS) entry which is preliminary data.</text>
</comment>
<evidence type="ECO:0000313" key="1">
    <source>
        <dbReference type="EMBL" id="KAH6949011.1"/>
    </source>
</evidence>
<accession>A0ACB7TS82</accession>
<organism evidence="1 2">
    <name type="scientific">Hyalomma asiaticum</name>
    <name type="common">Tick</name>
    <dbReference type="NCBI Taxonomy" id="266040"/>
    <lineage>
        <taxon>Eukaryota</taxon>
        <taxon>Metazoa</taxon>
        <taxon>Ecdysozoa</taxon>
        <taxon>Arthropoda</taxon>
        <taxon>Chelicerata</taxon>
        <taxon>Arachnida</taxon>
        <taxon>Acari</taxon>
        <taxon>Parasitiformes</taxon>
        <taxon>Ixodida</taxon>
        <taxon>Ixodoidea</taxon>
        <taxon>Ixodidae</taxon>
        <taxon>Hyalomminae</taxon>
        <taxon>Hyalomma</taxon>
    </lineage>
</organism>
<evidence type="ECO:0000313" key="2">
    <source>
        <dbReference type="Proteomes" id="UP000821845"/>
    </source>
</evidence>
<sequence>MRRVQWFPMMKRKETGRRRGSQADFPSTSTVGSSVMEQSPSPKSLRRASSPPPASPQTTPPSPLRRTASSPSFCFLPCSLSELLLQESPQSTPSPLRRCETQAHVAGIRKQSVKTGDSVPQLPFQGYTSQDWDSDLWSRTTQTELAMENSTQTEPLAIFADGARLLDDDNRRSFRSKWSSRCHSTPFIVTVAALAAFVFVLILVATILGTTNSSAQMDGFDLPDFFENEPSVSIARGDVVHVTAPTTARAVTTAAVVTKRSAAEVSRRAKVRKATKTSRRLPTARVDERGATFGPRNLPTTSGKRRASTPPSTTDLRQGQQIVDRHDYATRRDHLQEVTGELDVPSLIVEKYDDNTISDQPAEYGSDGSFRRERRNYRSPSTTPGSDFVEEVV</sequence>
<reference evidence="1" key="1">
    <citation type="submission" date="2020-05" db="EMBL/GenBank/DDBJ databases">
        <title>Large-scale comparative analyses of tick genomes elucidate their genetic diversity and vector capacities.</title>
        <authorList>
            <person name="Jia N."/>
            <person name="Wang J."/>
            <person name="Shi W."/>
            <person name="Du L."/>
            <person name="Sun Y."/>
            <person name="Zhan W."/>
            <person name="Jiang J."/>
            <person name="Wang Q."/>
            <person name="Zhang B."/>
            <person name="Ji P."/>
            <person name="Sakyi L.B."/>
            <person name="Cui X."/>
            <person name="Yuan T."/>
            <person name="Jiang B."/>
            <person name="Yang W."/>
            <person name="Lam T.T.-Y."/>
            <person name="Chang Q."/>
            <person name="Ding S."/>
            <person name="Wang X."/>
            <person name="Zhu J."/>
            <person name="Ruan X."/>
            <person name="Zhao L."/>
            <person name="Wei J."/>
            <person name="Que T."/>
            <person name="Du C."/>
            <person name="Cheng J."/>
            <person name="Dai P."/>
            <person name="Han X."/>
            <person name="Huang E."/>
            <person name="Gao Y."/>
            <person name="Liu J."/>
            <person name="Shao H."/>
            <person name="Ye R."/>
            <person name="Li L."/>
            <person name="Wei W."/>
            <person name="Wang X."/>
            <person name="Wang C."/>
            <person name="Yang T."/>
            <person name="Huo Q."/>
            <person name="Li W."/>
            <person name="Guo W."/>
            <person name="Chen H."/>
            <person name="Zhou L."/>
            <person name="Ni X."/>
            <person name="Tian J."/>
            <person name="Zhou Y."/>
            <person name="Sheng Y."/>
            <person name="Liu T."/>
            <person name="Pan Y."/>
            <person name="Xia L."/>
            <person name="Li J."/>
            <person name="Zhao F."/>
            <person name="Cao W."/>
        </authorList>
    </citation>
    <scope>NUCLEOTIDE SEQUENCE</scope>
    <source>
        <strain evidence="1">Hyas-2018</strain>
    </source>
</reference>
<gene>
    <name evidence="1" type="ORF">HPB50_027459</name>
</gene>